<dbReference type="EMBL" id="AEJB01000509">
    <property type="protein sequence ID" value="ELP63676.1"/>
    <property type="molecule type" value="Genomic_DNA"/>
</dbReference>
<accession>L7EYB1</accession>
<dbReference type="AlphaFoldDB" id="L7EYB1"/>
<comment type="caution">
    <text evidence="2">The sequence shown here is derived from an EMBL/GenBank/DDBJ whole genome shotgun (WGS) entry which is preliminary data.</text>
</comment>
<name>L7EYB1_STRT8</name>
<evidence type="ECO:0000256" key="1">
    <source>
        <dbReference type="SAM" id="MobiDB-lite"/>
    </source>
</evidence>
<feature type="region of interest" description="Disordered" evidence="1">
    <location>
        <begin position="1"/>
        <end position="23"/>
    </location>
</feature>
<protein>
    <submittedName>
        <fullName evidence="2">Uncharacterized protein</fullName>
    </submittedName>
</protein>
<organism evidence="2 3">
    <name type="scientific">Streptomyces turgidiscabies (strain Car8)</name>
    <dbReference type="NCBI Taxonomy" id="698760"/>
    <lineage>
        <taxon>Bacteria</taxon>
        <taxon>Bacillati</taxon>
        <taxon>Actinomycetota</taxon>
        <taxon>Actinomycetes</taxon>
        <taxon>Kitasatosporales</taxon>
        <taxon>Streptomycetaceae</taxon>
        <taxon>Streptomyces</taxon>
    </lineage>
</organism>
<proteinExistence type="predicted"/>
<gene>
    <name evidence="2" type="ORF">STRTUCAR8_04355</name>
</gene>
<keyword evidence="3" id="KW-1185">Reference proteome</keyword>
<reference evidence="2 3" key="1">
    <citation type="journal article" date="2011" name="Plasmid">
        <title>Streptomyces turgidiscabies Car8 contains a modular pathogenicity island that shares virulence genes with other actinobacterial plant pathogens.</title>
        <authorList>
            <person name="Huguet-Tapia J.C."/>
            <person name="Badger J.H."/>
            <person name="Loria R."/>
            <person name="Pettis G.S."/>
        </authorList>
    </citation>
    <scope>NUCLEOTIDE SEQUENCE [LARGE SCALE GENOMIC DNA]</scope>
    <source>
        <strain evidence="2 3">Car8</strain>
    </source>
</reference>
<dbReference type="Proteomes" id="UP000010931">
    <property type="component" value="Unassembled WGS sequence"/>
</dbReference>
<sequence>MGDDLVDEGLGDGQHAGQDKQRG</sequence>
<evidence type="ECO:0000313" key="2">
    <source>
        <dbReference type="EMBL" id="ELP63676.1"/>
    </source>
</evidence>
<feature type="compositionally biased region" description="Acidic residues" evidence="1">
    <location>
        <begin position="1"/>
        <end position="10"/>
    </location>
</feature>
<feature type="non-terminal residue" evidence="2">
    <location>
        <position position="23"/>
    </location>
</feature>
<evidence type="ECO:0000313" key="3">
    <source>
        <dbReference type="Proteomes" id="UP000010931"/>
    </source>
</evidence>